<keyword evidence="4" id="KW-0804">Transcription</keyword>
<sequence length="212" mass="24217">MGRRKLEIKRIEDKSARQVTFTKRRNGLIKKAKELAVLCDVDVNVIIFSSRGKLYHYCSSNSLAEILRRYHSRVEAEPSASAGVCKRQEHYSNYASCLSSGELLQIVERDLREPYVDNLSTTELVHLEEQLQAALIRARSTKTQLMLQSITSLHEKEKKLTEDNRLLEEKIAGNRIEDVGANEMITDFNNLARGQMRCGNQQHALLDLLQSD</sequence>
<dbReference type="Pfam" id="PF01486">
    <property type="entry name" value="K-box"/>
    <property type="match status" value="1"/>
</dbReference>
<dbReference type="AlphaFoldDB" id="A0ABD1XGC1"/>
<dbReference type="PRINTS" id="PR00404">
    <property type="entry name" value="MADSDOMAIN"/>
</dbReference>
<evidence type="ECO:0000256" key="3">
    <source>
        <dbReference type="ARBA" id="ARBA00023125"/>
    </source>
</evidence>
<dbReference type="Gene3D" id="3.40.1810.10">
    <property type="entry name" value="Transcription factor, MADS-box"/>
    <property type="match status" value="1"/>
</dbReference>
<evidence type="ECO:0000256" key="5">
    <source>
        <dbReference type="ARBA" id="ARBA00023242"/>
    </source>
</evidence>
<feature type="coiled-coil region" evidence="6">
    <location>
        <begin position="124"/>
        <end position="170"/>
    </location>
</feature>
<dbReference type="SUPFAM" id="SSF55455">
    <property type="entry name" value="SRF-like"/>
    <property type="match status" value="1"/>
</dbReference>
<protein>
    <submittedName>
        <fullName evidence="9">Agamous-like MADS-box protein AGL3</fullName>
    </submittedName>
</protein>
<name>A0ABD1XGC1_9LAMI</name>
<dbReference type="InterPro" id="IPR036879">
    <property type="entry name" value="TF_MADSbox_sf"/>
</dbReference>
<keyword evidence="10" id="KW-1185">Reference proteome</keyword>
<dbReference type="PROSITE" id="PS00350">
    <property type="entry name" value="MADS_BOX_1"/>
    <property type="match status" value="1"/>
</dbReference>
<feature type="domain" description="K-box" evidence="8">
    <location>
        <begin position="87"/>
        <end position="177"/>
    </location>
</feature>
<gene>
    <name evidence="9" type="ORF">Fot_04692</name>
</gene>
<dbReference type="PROSITE" id="PS51297">
    <property type="entry name" value="K_BOX"/>
    <property type="match status" value="1"/>
</dbReference>
<comment type="caution">
    <text evidence="9">The sequence shown here is derived from an EMBL/GenBank/DDBJ whole genome shotgun (WGS) entry which is preliminary data.</text>
</comment>
<dbReference type="EMBL" id="JBFOLJ010000001">
    <property type="protein sequence ID" value="KAL2559953.1"/>
    <property type="molecule type" value="Genomic_DNA"/>
</dbReference>
<dbReference type="InterPro" id="IPR002100">
    <property type="entry name" value="TF_MADSbox"/>
</dbReference>
<feature type="domain" description="MADS-box" evidence="7">
    <location>
        <begin position="1"/>
        <end position="61"/>
    </location>
</feature>
<dbReference type="GO" id="GO:0005634">
    <property type="term" value="C:nucleus"/>
    <property type="evidence" value="ECO:0007669"/>
    <property type="project" value="UniProtKB-SubCell"/>
</dbReference>
<dbReference type="InterPro" id="IPR033896">
    <property type="entry name" value="MEF2-like_N"/>
</dbReference>
<keyword evidence="2" id="KW-0805">Transcription regulation</keyword>
<reference evidence="10" key="1">
    <citation type="submission" date="2024-07" db="EMBL/GenBank/DDBJ databases">
        <title>Two chromosome-level genome assemblies of Korean endemic species Abeliophyllum distichum and Forsythia ovata (Oleaceae).</title>
        <authorList>
            <person name="Jang H."/>
        </authorList>
    </citation>
    <scope>NUCLEOTIDE SEQUENCE [LARGE SCALE GENOMIC DNA]</scope>
</reference>
<comment type="subcellular location">
    <subcellularLocation>
        <location evidence="1">Nucleus</location>
    </subcellularLocation>
</comment>
<keyword evidence="5" id="KW-0539">Nucleus</keyword>
<dbReference type="CDD" id="cd00265">
    <property type="entry name" value="MADS_MEF2_like"/>
    <property type="match status" value="1"/>
</dbReference>
<dbReference type="InterPro" id="IPR050142">
    <property type="entry name" value="MADS-box/MEF2_TF"/>
</dbReference>
<evidence type="ECO:0000259" key="7">
    <source>
        <dbReference type="PROSITE" id="PS50066"/>
    </source>
</evidence>
<dbReference type="Pfam" id="PF00319">
    <property type="entry name" value="SRF-TF"/>
    <property type="match status" value="1"/>
</dbReference>
<dbReference type="Proteomes" id="UP001604277">
    <property type="component" value="Unassembled WGS sequence"/>
</dbReference>
<evidence type="ECO:0000256" key="1">
    <source>
        <dbReference type="ARBA" id="ARBA00004123"/>
    </source>
</evidence>
<dbReference type="InterPro" id="IPR002487">
    <property type="entry name" value="TF_Kbox"/>
</dbReference>
<evidence type="ECO:0000256" key="6">
    <source>
        <dbReference type="SAM" id="Coils"/>
    </source>
</evidence>
<dbReference type="PROSITE" id="PS50066">
    <property type="entry name" value="MADS_BOX_2"/>
    <property type="match status" value="1"/>
</dbReference>
<proteinExistence type="predicted"/>
<dbReference type="GO" id="GO:0003677">
    <property type="term" value="F:DNA binding"/>
    <property type="evidence" value="ECO:0007669"/>
    <property type="project" value="UniProtKB-KW"/>
</dbReference>
<evidence type="ECO:0000313" key="10">
    <source>
        <dbReference type="Proteomes" id="UP001604277"/>
    </source>
</evidence>
<accession>A0ABD1XGC1</accession>
<evidence type="ECO:0000259" key="8">
    <source>
        <dbReference type="PROSITE" id="PS51297"/>
    </source>
</evidence>
<keyword evidence="6" id="KW-0175">Coiled coil</keyword>
<evidence type="ECO:0000256" key="2">
    <source>
        <dbReference type="ARBA" id="ARBA00023015"/>
    </source>
</evidence>
<evidence type="ECO:0000256" key="4">
    <source>
        <dbReference type="ARBA" id="ARBA00023163"/>
    </source>
</evidence>
<organism evidence="9 10">
    <name type="scientific">Forsythia ovata</name>
    <dbReference type="NCBI Taxonomy" id="205694"/>
    <lineage>
        <taxon>Eukaryota</taxon>
        <taxon>Viridiplantae</taxon>
        <taxon>Streptophyta</taxon>
        <taxon>Embryophyta</taxon>
        <taxon>Tracheophyta</taxon>
        <taxon>Spermatophyta</taxon>
        <taxon>Magnoliopsida</taxon>
        <taxon>eudicotyledons</taxon>
        <taxon>Gunneridae</taxon>
        <taxon>Pentapetalae</taxon>
        <taxon>asterids</taxon>
        <taxon>lamiids</taxon>
        <taxon>Lamiales</taxon>
        <taxon>Oleaceae</taxon>
        <taxon>Forsythieae</taxon>
        <taxon>Forsythia</taxon>
    </lineage>
</organism>
<keyword evidence="3" id="KW-0238">DNA-binding</keyword>
<dbReference type="SMART" id="SM00432">
    <property type="entry name" value="MADS"/>
    <property type="match status" value="1"/>
</dbReference>
<evidence type="ECO:0000313" key="9">
    <source>
        <dbReference type="EMBL" id="KAL2559953.1"/>
    </source>
</evidence>
<dbReference type="PANTHER" id="PTHR48019">
    <property type="entry name" value="SERUM RESPONSE FACTOR HOMOLOG"/>
    <property type="match status" value="1"/>
</dbReference>